<keyword evidence="4" id="KW-1185">Reference proteome</keyword>
<feature type="compositionally biased region" description="Acidic residues" evidence="2">
    <location>
        <begin position="510"/>
        <end position="539"/>
    </location>
</feature>
<organism evidence="3 4">
    <name type="scientific">Roridomyces roridus</name>
    <dbReference type="NCBI Taxonomy" id="1738132"/>
    <lineage>
        <taxon>Eukaryota</taxon>
        <taxon>Fungi</taxon>
        <taxon>Dikarya</taxon>
        <taxon>Basidiomycota</taxon>
        <taxon>Agaricomycotina</taxon>
        <taxon>Agaricomycetes</taxon>
        <taxon>Agaricomycetidae</taxon>
        <taxon>Agaricales</taxon>
        <taxon>Marasmiineae</taxon>
        <taxon>Mycenaceae</taxon>
        <taxon>Roridomyces</taxon>
    </lineage>
</organism>
<reference evidence="3" key="1">
    <citation type="submission" date="2023-03" db="EMBL/GenBank/DDBJ databases">
        <title>Massive genome expansion in bonnet fungi (Mycena s.s.) driven by repeated elements and novel gene families across ecological guilds.</title>
        <authorList>
            <consortium name="Lawrence Berkeley National Laboratory"/>
            <person name="Harder C.B."/>
            <person name="Miyauchi S."/>
            <person name="Viragh M."/>
            <person name="Kuo A."/>
            <person name="Thoen E."/>
            <person name="Andreopoulos B."/>
            <person name="Lu D."/>
            <person name="Skrede I."/>
            <person name="Drula E."/>
            <person name="Henrissat B."/>
            <person name="Morin E."/>
            <person name="Kohler A."/>
            <person name="Barry K."/>
            <person name="LaButti K."/>
            <person name="Morin E."/>
            <person name="Salamov A."/>
            <person name="Lipzen A."/>
            <person name="Mereny Z."/>
            <person name="Hegedus B."/>
            <person name="Baldrian P."/>
            <person name="Stursova M."/>
            <person name="Weitz H."/>
            <person name="Taylor A."/>
            <person name="Grigoriev I.V."/>
            <person name="Nagy L.G."/>
            <person name="Martin F."/>
            <person name="Kauserud H."/>
        </authorList>
    </citation>
    <scope>NUCLEOTIDE SEQUENCE</scope>
    <source>
        <strain evidence="3">9284</strain>
    </source>
</reference>
<dbReference type="Proteomes" id="UP001221142">
    <property type="component" value="Unassembled WGS sequence"/>
</dbReference>
<keyword evidence="1" id="KW-0175">Coiled coil</keyword>
<feature type="region of interest" description="Disordered" evidence="2">
    <location>
        <begin position="1"/>
        <end position="43"/>
    </location>
</feature>
<feature type="compositionally biased region" description="Low complexity" evidence="2">
    <location>
        <begin position="543"/>
        <end position="557"/>
    </location>
</feature>
<evidence type="ECO:0000256" key="1">
    <source>
        <dbReference type="SAM" id="Coils"/>
    </source>
</evidence>
<protein>
    <submittedName>
        <fullName evidence="3">Uncharacterized protein</fullName>
    </submittedName>
</protein>
<evidence type="ECO:0000256" key="2">
    <source>
        <dbReference type="SAM" id="MobiDB-lite"/>
    </source>
</evidence>
<feature type="region of interest" description="Disordered" evidence="2">
    <location>
        <begin position="241"/>
        <end position="316"/>
    </location>
</feature>
<evidence type="ECO:0000313" key="3">
    <source>
        <dbReference type="EMBL" id="KAJ7624533.1"/>
    </source>
</evidence>
<accession>A0AAD7FHK5</accession>
<dbReference type="AlphaFoldDB" id="A0AAD7FHK5"/>
<name>A0AAD7FHK5_9AGAR</name>
<feature type="region of interest" description="Disordered" evidence="2">
    <location>
        <begin position="429"/>
        <end position="566"/>
    </location>
</feature>
<feature type="compositionally biased region" description="Basic residues" evidence="2">
    <location>
        <begin position="29"/>
        <end position="43"/>
    </location>
</feature>
<sequence length="566" mass="59715">MSIGYHTSRTNHELPHGTPPIPLADCSRHARREKRSRPSARPRFRAVRPLPAYPLPSPATLLTMATTPPPVAAPTVDVDIATSLLSSNSSTPAQLASLLATALADIESLRAELASTRAKADRAEHLLGTFRLALPQAPSTDDEPLPAATLALIASLDERVANAEAARDDASARLAVLSSSWSQLNSYLAVVEARAADARAGYERIVKEGGGRLVLGSSSTPYPPYMDGSRYERDSRKHGGMYAFQAGSSNPNGSVRPRESPDSYPYKKPRGEEYGGEYSTAPYPNPPAHQSTLPYPYPSHPHSHAHRQRSSSSASDDIDAILLAGSANGSTHHQPAAAQGRSPEERLVQGKKDVVAQGSPALPAAPAPIGAFPATNAANQRICRQCGLAGRYKEGKCVEKWGPGPLGPGTVCDRCRKKMKRVERRGTLEQQAAVAAPTSRAVHRTDTLPAPDPIREQENSMRSSLASPPPPPAVPAATHRRVINARMAGTPPGLLPPLRTHSPSPMVVDGDADGELNAEAEEAADGDDAEGDPEMDLLEAVDAAEANSNGSSSMNGGAAHGGKSEE</sequence>
<feature type="coiled-coil region" evidence="1">
    <location>
        <begin position="99"/>
        <end position="126"/>
    </location>
</feature>
<proteinExistence type="predicted"/>
<gene>
    <name evidence="3" type="ORF">FB45DRAFT_84194</name>
</gene>
<dbReference type="EMBL" id="JARKIF010000013">
    <property type="protein sequence ID" value="KAJ7624533.1"/>
    <property type="molecule type" value="Genomic_DNA"/>
</dbReference>
<feature type="region of interest" description="Disordered" evidence="2">
    <location>
        <begin position="328"/>
        <end position="349"/>
    </location>
</feature>
<evidence type="ECO:0000313" key="4">
    <source>
        <dbReference type="Proteomes" id="UP001221142"/>
    </source>
</evidence>
<comment type="caution">
    <text evidence="3">The sequence shown here is derived from an EMBL/GenBank/DDBJ whole genome shotgun (WGS) entry which is preliminary data.</text>
</comment>